<comment type="caution">
    <text evidence="4">The sequence shown here is derived from an EMBL/GenBank/DDBJ whole genome shotgun (WGS) entry which is preliminary data.</text>
</comment>
<dbReference type="CDD" id="cd01310">
    <property type="entry name" value="TatD_DNAse"/>
    <property type="match status" value="1"/>
</dbReference>
<dbReference type="SUPFAM" id="SSF51556">
    <property type="entry name" value="Metallo-dependent hydrolases"/>
    <property type="match status" value="1"/>
</dbReference>
<feature type="binding site" evidence="3">
    <location>
        <position position="6"/>
    </location>
    <ligand>
        <name>a divalent metal cation</name>
        <dbReference type="ChEBI" id="CHEBI:60240"/>
        <label>1</label>
    </ligand>
</feature>
<dbReference type="PANTHER" id="PTHR46124">
    <property type="entry name" value="D-AMINOACYL-TRNA DEACYLASE"/>
    <property type="match status" value="1"/>
</dbReference>
<feature type="binding site" evidence="3">
    <location>
        <position position="152"/>
    </location>
    <ligand>
        <name>a divalent metal cation</name>
        <dbReference type="ChEBI" id="CHEBI:60240"/>
        <label>2</label>
    </ligand>
</feature>
<keyword evidence="2" id="KW-0378">Hydrolase</keyword>
<dbReference type="RefSeq" id="WP_118024804.1">
    <property type="nucleotide sequence ID" value="NZ_CBCTZH010000011.1"/>
</dbReference>
<feature type="binding site" evidence="3">
    <location>
        <position position="92"/>
    </location>
    <ligand>
        <name>a divalent metal cation</name>
        <dbReference type="ChEBI" id="CHEBI:60240"/>
        <label>1</label>
    </ligand>
</feature>
<dbReference type="EMBL" id="QSFO01000002">
    <property type="protein sequence ID" value="RHA56773.1"/>
    <property type="molecule type" value="Genomic_DNA"/>
</dbReference>
<feature type="binding site" evidence="3">
    <location>
        <position position="202"/>
    </location>
    <ligand>
        <name>a divalent metal cation</name>
        <dbReference type="ChEBI" id="CHEBI:60240"/>
        <label>1</label>
    </ligand>
</feature>
<dbReference type="GO" id="GO:0046872">
    <property type="term" value="F:metal ion binding"/>
    <property type="evidence" value="ECO:0007669"/>
    <property type="project" value="UniProtKB-KW"/>
</dbReference>
<protein>
    <submittedName>
        <fullName evidence="4">TatD family deoxyribonuclease</fullName>
    </submittedName>
</protein>
<dbReference type="PANTHER" id="PTHR46124:SF2">
    <property type="entry name" value="D-AMINOACYL-TRNA DEACYLASE"/>
    <property type="match status" value="1"/>
</dbReference>
<dbReference type="Pfam" id="PF01026">
    <property type="entry name" value="TatD_DNase"/>
    <property type="match status" value="1"/>
</dbReference>
<evidence type="ECO:0000256" key="3">
    <source>
        <dbReference type="PIRSR" id="PIRSR005902-1"/>
    </source>
</evidence>
<accession>A0A413S4W6</accession>
<dbReference type="InterPro" id="IPR032466">
    <property type="entry name" value="Metal_Hydrolase"/>
</dbReference>
<dbReference type="InterPro" id="IPR015991">
    <property type="entry name" value="TatD/YcfH-like"/>
</dbReference>
<dbReference type="GO" id="GO:0004536">
    <property type="term" value="F:DNA nuclease activity"/>
    <property type="evidence" value="ECO:0007669"/>
    <property type="project" value="InterPro"/>
</dbReference>
<evidence type="ECO:0000313" key="5">
    <source>
        <dbReference type="Proteomes" id="UP000284598"/>
    </source>
</evidence>
<organism evidence="4 5">
    <name type="scientific">Eubacterium ventriosum</name>
    <dbReference type="NCBI Taxonomy" id="39496"/>
    <lineage>
        <taxon>Bacteria</taxon>
        <taxon>Bacillati</taxon>
        <taxon>Bacillota</taxon>
        <taxon>Clostridia</taxon>
        <taxon>Eubacteriales</taxon>
        <taxon>Eubacteriaceae</taxon>
        <taxon>Eubacterium</taxon>
    </lineage>
</organism>
<dbReference type="Gene3D" id="3.20.20.140">
    <property type="entry name" value="Metal-dependent hydrolases"/>
    <property type="match status" value="1"/>
</dbReference>
<dbReference type="PIRSF" id="PIRSF005902">
    <property type="entry name" value="DNase_TatD"/>
    <property type="match status" value="1"/>
</dbReference>
<evidence type="ECO:0000256" key="2">
    <source>
        <dbReference type="ARBA" id="ARBA00022801"/>
    </source>
</evidence>
<feature type="binding site" evidence="3">
    <location>
        <position position="8"/>
    </location>
    <ligand>
        <name>a divalent metal cation</name>
        <dbReference type="ChEBI" id="CHEBI:60240"/>
        <label>1</label>
    </ligand>
</feature>
<proteinExistence type="predicted"/>
<gene>
    <name evidence="4" type="ORF">DW929_02725</name>
</gene>
<dbReference type="InterPro" id="IPR001130">
    <property type="entry name" value="TatD-like"/>
</dbReference>
<dbReference type="NCBIfam" id="TIGR00010">
    <property type="entry name" value="YchF/TatD family DNA exonuclease"/>
    <property type="match status" value="1"/>
</dbReference>
<feature type="binding site" evidence="3">
    <location>
        <position position="127"/>
    </location>
    <ligand>
        <name>a divalent metal cation</name>
        <dbReference type="ChEBI" id="CHEBI:60240"/>
        <label>2</label>
    </ligand>
</feature>
<dbReference type="FunFam" id="3.20.20.140:FF:000005">
    <property type="entry name" value="TatD family hydrolase"/>
    <property type="match status" value="1"/>
</dbReference>
<keyword evidence="1 3" id="KW-0479">Metal-binding</keyword>
<dbReference type="AlphaFoldDB" id="A0A413S4W6"/>
<dbReference type="Proteomes" id="UP000284598">
    <property type="component" value="Unassembled WGS sequence"/>
</dbReference>
<dbReference type="GO" id="GO:0016788">
    <property type="term" value="F:hydrolase activity, acting on ester bonds"/>
    <property type="evidence" value="ECO:0007669"/>
    <property type="project" value="InterPro"/>
</dbReference>
<reference evidence="4 5" key="1">
    <citation type="submission" date="2018-08" db="EMBL/GenBank/DDBJ databases">
        <title>A genome reference for cultivated species of the human gut microbiota.</title>
        <authorList>
            <person name="Zou Y."/>
            <person name="Xue W."/>
            <person name="Luo G."/>
        </authorList>
    </citation>
    <scope>NUCLEOTIDE SEQUENCE [LARGE SCALE GENOMIC DNA]</scope>
    <source>
        <strain evidence="4 5">AM43-2</strain>
    </source>
</reference>
<evidence type="ECO:0000256" key="1">
    <source>
        <dbReference type="ARBA" id="ARBA00022723"/>
    </source>
</evidence>
<name>A0A413S4W6_9FIRM</name>
<evidence type="ECO:0000313" key="4">
    <source>
        <dbReference type="EMBL" id="RHA56773.1"/>
    </source>
</evidence>
<sequence>MIFDTHAHYDDEAFDDDREKLLERMQNRGVEYIVNVGASMSSCKSTIGLVRRFPYVYGALGVHPDEVSELTEEDYQWLKKSIYKPKIVAVGEIGLDYHWNDNKEQQIEWFEKQMDIAREAELPIIIHSRDAANDTYEVMKANKADEIGGVIHCFSYTKEMAEKFLDMGFYLGIGGVVTFKNSKKLREVVEYMPMDRMVIETDCPYLTPEPNRGKRNDSFNLPYVVNKIAEIKNISPAEVIDITSNNAKDLYGIGRKRFD</sequence>